<dbReference type="InterPro" id="IPR036397">
    <property type="entry name" value="RNaseH_sf"/>
</dbReference>
<organism evidence="1">
    <name type="scientific">Brassica oleracea</name>
    <name type="common">Wild cabbage</name>
    <dbReference type="NCBI Taxonomy" id="3712"/>
    <lineage>
        <taxon>Eukaryota</taxon>
        <taxon>Viridiplantae</taxon>
        <taxon>Streptophyta</taxon>
        <taxon>Embryophyta</taxon>
        <taxon>Tracheophyta</taxon>
        <taxon>Spermatophyta</taxon>
        <taxon>Magnoliopsida</taxon>
        <taxon>eudicotyledons</taxon>
        <taxon>Gunneridae</taxon>
        <taxon>Pentapetalae</taxon>
        <taxon>rosids</taxon>
        <taxon>malvids</taxon>
        <taxon>Brassicales</taxon>
        <taxon>Brassicaceae</taxon>
        <taxon>Brassiceae</taxon>
        <taxon>Brassica</taxon>
    </lineage>
</organism>
<accession>A0A3P6GD14</accession>
<dbReference type="GO" id="GO:0003676">
    <property type="term" value="F:nucleic acid binding"/>
    <property type="evidence" value="ECO:0007669"/>
    <property type="project" value="InterPro"/>
</dbReference>
<sequence>MEDHQFAWILWYIWKGINNKVFSNMDVDPLDTLKLADTESKLWAESQILTDEKRVQQVGAMVLPSIPGIRCFTDGSWKDNDIFSGQGWYSTLEGFTAFASYLEDIKSLKESFSCAEIIYVPRTQNKQADNLARSARKETSFVVHMDQDLPVWFTESI</sequence>
<dbReference type="EMBL" id="LR031880">
    <property type="protein sequence ID" value="VDD64028.1"/>
    <property type="molecule type" value="Genomic_DNA"/>
</dbReference>
<dbReference type="Gene3D" id="3.30.420.10">
    <property type="entry name" value="Ribonuclease H-like superfamily/Ribonuclease H"/>
    <property type="match status" value="1"/>
</dbReference>
<dbReference type="AlphaFoldDB" id="A0A3P6GD14"/>
<evidence type="ECO:0000313" key="1">
    <source>
        <dbReference type="EMBL" id="VDD64028.1"/>
    </source>
</evidence>
<gene>
    <name evidence="1" type="ORF">BOLC6T39481H</name>
</gene>
<name>A0A3P6GD14_BRAOL</name>
<proteinExistence type="predicted"/>
<protein>
    <submittedName>
        <fullName evidence="1">Uncharacterized protein</fullName>
    </submittedName>
</protein>
<reference evidence="1" key="1">
    <citation type="submission" date="2018-11" db="EMBL/GenBank/DDBJ databases">
        <authorList>
            <consortium name="Genoscope - CEA"/>
            <person name="William W."/>
        </authorList>
    </citation>
    <scope>NUCLEOTIDE SEQUENCE</scope>
</reference>